<dbReference type="AlphaFoldDB" id="A0A0J8GAF4"/>
<dbReference type="InterPro" id="IPR011330">
    <property type="entry name" value="Glyco_hydro/deAcase_b/a-brl"/>
</dbReference>
<keyword evidence="3" id="KW-0378">Hydrolase</keyword>
<evidence type="ECO:0000256" key="4">
    <source>
        <dbReference type="ARBA" id="ARBA00022842"/>
    </source>
</evidence>
<dbReference type="GO" id="GO:0019213">
    <property type="term" value="F:deacetylase activity"/>
    <property type="evidence" value="ECO:0007669"/>
    <property type="project" value="TreeGrafter"/>
</dbReference>
<evidence type="ECO:0000313" key="6">
    <source>
        <dbReference type="EMBL" id="KMT59727.1"/>
    </source>
</evidence>
<dbReference type="GO" id="GO:0046872">
    <property type="term" value="F:metal ion binding"/>
    <property type="evidence" value="ECO:0007669"/>
    <property type="project" value="UniProtKB-KW"/>
</dbReference>
<sequence>MVKVILDADDFGMSEAINHGIIKSYTDGITTSTLLMPNLEAASHAACLAKNYPDLFVGQHTNFLLGKPCANPKDIPSLVDENGEFHRSAYYRSNPGFTFCYDDVRTETLAQMERFKELTGHYPEHMDCHSIGDEVVDQVFYDLSLEMNVHVTLKYSGDKKWPENKRYKPITKLLESGALPYISNGVSVRNFLNDDFKLLDLGQDEIAEMHFDVGYLDQFVLDNSSYTLLRCKELETICSPLVKKWFTSNQIELITFADLKE</sequence>
<dbReference type="EMBL" id="AZHO01000014">
    <property type="protein sequence ID" value="KMT59727.1"/>
    <property type="molecule type" value="Genomic_DNA"/>
</dbReference>
<accession>A0A0J8GAF4</accession>
<dbReference type="Gene3D" id="3.20.20.370">
    <property type="entry name" value="Glycoside hydrolase/deacetylase"/>
    <property type="match status" value="1"/>
</dbReference>
<dbReference type="GO" id="GO:0005975">
    <property type="term" value="P:carbohydrate metabolic process"/>
    <property type="evidence" value="ECO:0007669"/>
    <property type="project" value="InterPro"/>
</dbReference>
<protein>
    <recommendedName>
        <fullName evidence="8">ChbG/HpnK family deacetylase</fullName>
    </recommendedName>
</protein>
<dbReference type="GO" id="GO:0016787">
    <property type="term" value="F:hydrolase activity"/>
    <property type="evidence" value="ECO:0007669"/>
    <property type="project" value="UniProtKB-KW"/>
</dbReference>
<dbReference type="Proteomes" id="UP000052258">
    <property type="component" value="Unassembled WGS sequence"/>
</dbReference>
<dbReference type="OrthoDB" id="9774177at2"/>
<comment type="cofactor">
    <cofactor evidence="1">
        <name>Mg(2+)</name>
        <dbReference type="ChEBI" id="CHEBI:18420"/>
    </cofactor>
</comment>
<dbReference type="Pfam" id="PF04794">
    <property type="entry name" value="YdjC"/>
    <property type="match status" value="1"/>
</dbReference>
<keyword evidence="5" id="KW-0119">Carbohydrate metabolism</keyword>
<reference evidence="6 7" key="1">
    <citation type="journal article" date="2015" name="Genome Biol. Evol.">
        <title>Comparative Genomics of Listeria Sensu Lato: Genus-Wide Differences in Evolutionary Dynamics and the Progressive Gain of Complex, Potentially Pathogenicity-Related Traits through Lateral Gene Transfer.</title>
        <authorList>
            <person name="Chiara M."/>
            <person name="Caruso M."/>
            <person name="D'Erchia A.M."/>
            <person name="Manzari C."/>
            <person name="Fraccalvieri R."/>
            <person name="Goffredo E."/>
            <person name="Latorre L."/>
            <person name="Miccolupo A."/>
            <person name="Padalino I."/>
            <person name="Santagada G."/>
            <person name="Chiocco D."/>
            <person name="Pesole G."/>
            <person name="Horner D.S."/>
            <person name="Parisi A."/>
        </authorList>
    </citation>
    <scope>NUCLEOTIDE SEQUENCE [LARGE SCALE GENOMIC DNA]</scope>
    <source>
        <strain evidence="6 7">1991</strain>
    </source>
</reference>
<dbReference type="RefSeq" id="WP_007476018.1">
    <property type="nucleotide sequence ID" value="NZ_KQ130615.1"/>
</dbReference>
<proteinExistence type="predicted"/>
<keyword evidence="7" id="KW-1185">Reference proteome</keyword>
<evidence type="ECO:0008006" key="8">
    <source>
        <dbReference type="Google" id="ProtNLM"/>
    </source>
</evidence>
<evidence type="ECO:0000256" key="5">
    <source>
        <dbReference type="ARBA" id="ARBA00023277"/>
    </source>
</evidence>
<comment type="caution">
    <text evidence="6">The sequence shown here is derived from an EMBL/GenBank/DDBJ whole genome shotgun (WGS) entry which is preliminary data.</text>
</comment>
<dbReference type="PANTHER" id="PTHR31609">
    <property type="entry name" value="YDJC DEACETYLASE FAMILY MEMBER"/>
    <property type="match status" value="1"/>
</dbReference>
<evidence type="ECO:0000256" key="2">
    <source>
        <dbReference type="ARBA" id="ARBA00022723"/>
    </source>
</evidence>
<evidence type="ECO:0000256" key="1">
    <source>
        <dbReference type="ARBA" id="ARBA00001946"/>
    </source>
</evidence>
<keyword evidence="4" id="KW-0460">Magnesium</keyword>
<dbReference type="SUPFAM" id="SSF88713">
    <property type="entry name" value="Glycoside hydrolase/deacetylase"/>
    <property type="match status" value="1"/>
</dbReference>
<dbReference type="PATRIC" id="fig|1430899.3.peg.1453"/>
<dbReference type="InterPro" id="IPR006879">
    <property type="entry name" value="YdjC-like"/>
</dbReference>
<gene>
    <name evidence="6" type="ORF">X560_1256</name>
</gene>
<organism evidence="6 7">
    <name type="scientific">Listeria fleischmannii 1991</name>
    <dbReference type="NCBI Taxonomy" id="1430899"/>
    <lineage>
        <taxon>Bacteria</taxon>
        <taxon>Bacillati</taxon>
        <taxon>Bacillota</taxon>
        <taxon>Bacilli</taxon>
        <taxon>Bacillales</taxon>
        <taxon>Listeriaceae</taxon>
        <taxon>Listeria</taxon>
    </lineage>
</organism>
<evidence type="ECO:0000256" key="3">
    <source>
        <dbReference type="ARBA" id="ARBA00022801"/>
    </source>
</evidence>
<keyword evidence="2" id="KW-0479">Metal-binding</keyword>
<evidence type="ECO:0000313" key="7">
    <source>
        <dbReference type="Proteomes" id="UP000052258"/>
    </source>
</evidence>
<dbReference type="PANTHER" id="PTHR31609:SF1">
    <property type="entry name" value="CARBOHYDRATE DEACETYLASE"/>
    <property type="match status" value="1"/>
</dbReference>
<name>A0A0J8GAF4_9LIST</name>